<evidence type="ECO:0000256" key="1">
    <source>
        <dbReference type="SAM" id="Phobius"/>
    </source>
</evidence>
<protein>
    <submittedName>
        <fullName evidence="2">M10 family metallopeptidase C-terminal domain-containing protein</fullName>
    </submittedName>
</protein>
<dbReference type="EMBL" id="JAETWB010000004">
    <property type="protein sequence ID" value="MBL6078750.1"/>
    <property type="molecule type" value="Genomic_DNA"/>
</dbReference>
<dbReference type="InterPro" id="IPR011049">
    <property type="entry name" value="Serralysin-like_metalloprot_C"/>
</dbReference>
<dbReference type="SUPFAM" id="SSF51120">
    <property type="entry name" value="beta-Roll"/>
    <property type="match status" value="1"/>
</dbReference>
<proteinExistence type="predicted"/>
<dbReference type="Gene3D" id="2.150.10.10">
    <property type="entry name" value="Serralysin-like metalloprotease, C-terminal"/>
    <property type="match status" value="1"/>
</dbReference>
<dbReference type="Proteomes" id="UP000660885">
    <property type="component" value="Unassembled WGS sequence"/>
</dbReference>
<feature type="transmembrane region" description="Helical" evidence="1">
    <location>
        <begin position="62"/>
        <end position="81"/>
    </location>
</feature>
<keyword evidence="1" id="KW-0812">Transmembrane</keyword>
<accession>A0ABS1U2I6</accession>
<keyword evidence="3" id="KW-1185">Reference proteome</keyword>
<keyword evidence="1" id="KW-1133">Transmembrane helix</keyword>
<organism evidence="2 3">
    <name type="scientific">Belnapia arida</name>
    <dbReference type="NCBI Taxonomy" id="2804533"/>
    <lineage>
        <taxon>Bacteria</taxon>
        <taxon>Pseudomonadati</taxon>
        <taxon>Pseudomonadota</taxon>
        <taxon>Alphaproteobacteria</taxon>
        <taxon>Acetobacterales</taxon>
        <taxon>Roseomonadaceae</taxon>
        <taxon>Belnapia</taxon>
    </lineage>
</organism>
<dbReference type="InterPro" id="IPR018511">
    <property type="entry name" value="Hemolysin-typ_Ca-bd_CS"/>
</dbReference>
<comment type="caution">
    <text evidence="2">The sequence shown here is derived from an EMBL/GenBank/DDBJ whole genome shotgun (WGS) entry which is preliminary data.</text>
</comment>
<name>A0ABS1U2I6_9PROT</name>
<evidence type="ECO:0000313" key="2">
    <source>
        <dbReference type="EMBL" id="MBL6078750.1"/>
    </source>
</evidence>
<gene>
    <name evidence="2" type="ORF">JMJ56_12085</name>
</gene>
<dbReference type="PRINTS" id="PR00313">
    <property type="entry name" value="CABNDNGRPT"/>
</dbReference>
<keyword evidence="1" id="KW-0472">Membrane</keyword>
<dbReference type="Pfam" id="PF00353">
    <property type="entry name" value="HemolysinCabind"/>
    <property type="match status" value="1"/>
</dbReference>
<sequence>MTGGDGNDTLVGGGGGDQISGGLGNDVLTGGAGVDRFTFSAANDAPITGGDTITDFNPTNDLLVFTGMLTGAFSFLGAAALTTTGATQARFDDTTKVLSIDLGGDGTADMKIVLTGVNLADLDAGAFLWL</sequence>
<evidence type="ECO:0000313" key="3">
    <source>
        <dbReference type="Proteomes" id="UP000660885"/>
    </source>
</evidence>
<reference evidence="2 3" key="1">
    <citation type="submission" date="2021-01" db="EMBL/GenBank/DDBJ databases">
        <title>Belnapia mucosa sp. nov. and Belnapia arida sp. nov., isolated from the Tabernas Desert (Almeria, Spain).</title>
        <authorList>
            <person name="Molina-Menor E."/>
            <person name="Vidal-Verdu A."/>
            <person name="Calonge A."/>
            <person name="Satari L."/>
            <person name="Pereto J."/>
            <person name="Porcar M."/>
        </authorList>
    </citation>
    <scope>NUCLEOTIDE SEQUENCE [LARGE SCALE GENOMIC DNA]</scope>
    <source>
        <strain evidence="2 3">T18</strain>
    </source>
</reference>
<dbReference type="PROSITE" id="PS00330">
    <property type="entry name" value="HEMOLYSIN_CALCIUM"/>
    <property type="match status" value="2"/>
</dbReference>
<dbReference type="InterPro" id="IPR001343">
    <property type="entry name" value="Hemolysn_Ca-bd"/>
</dbReference>